<feature type="compositionally biased region" description="Polar residues" evidence="2">
    <location>
        <begin position="1206"/>
        <end position="1228"/>
    </location>
</feature>
<evidence type="ECO:0000313" key="3">
    <source>
        <dbReference type="EMBL" id="KAK3283313.1"/>
    </source>
</evidence>
<feature type="region of interest" description="Disordered" evidence="2">
    <location>
        <begin position="328"/>
        <end position="356"/>
    </location>
</feature>
<protein>
    <submittedName>
        <fullName evidence="3">Uncharacterized protein</fullName>
    </submittedName>
</protein>
<feature type="region of interest" description="Disordered" evidence="2">
    <location>
        <begin position="877"/>
        <end position="915"/>
    </location>
</feature>
<accession>A0AAE0GSM6</accession>
<feature type="region of interest" description="Disordered" evidence="2">
    <location>
        <begin position="1772"/>
        <end position="2122"/>
    </location>
</feature>
<feature type="region of interest" description="Disordered" evidence="2">
    <location>
        <begin position="302"/>
        <end position="321"/>
    </location>
</feature>
<feature type="region of interest" description="Disordered" evidence="2">
    <location>
        <begin position="373"/>
        <end position="440"/>
    </location>
</feature>
<feature type="compositionally biased region" description="Basic and acidic residues" evidence="2">
    <location>
        <begin position="1243"/>
        <end position="1252"/>
    </location>
</feature>
<feature type="region of interest" description="Disordered" evidence="2">
    <location>
        <begin position="1010"/>
        <end position="1041"/>
    </location>
</feature>
<feature type="compositionally biased region" description="Low complexity" evidence="2">
    <location>
        <begin position="70"/>
        <end position="80"/>
    </location>
</feature>
<feature type="compositionally biased region" description="Low complexity" evidence="2">
    <location>
        <begin position="1893"/>
        <end position="1904"/>
    </location>
</feature>
<feature type="region of interest" description="Disordered" evidence="2">
    <location>
        <begin position="1102"/>
        <end position="1270"/>
    </location>
</feature>
<dbReference type="PANTHER" id="PTHR13037">
    <property type="entry name" value="FORMIN"/>
    <property type="match status" value="1"/>
</dbReference>
<feature type="compositionally biased region" description="Pro residues" evidence="2">
    <location>
        <begin position="2066"/>
        <end position="2076"/>
    </location>
</feature>
<feature type="compositionally biased region" description="Basic and acidic residues" evidence="2">
    <location>
        <begin position="1986"/>
        <end position="1995"/>
    </location>
</feature>
<comment type="caution">
    <text evidence="3">The sequence shown here is derived from an EMBL/GenBank/DDBJ whole genome shotgun (WGS) entry which is preliminary data.</text>
</comment>
<keyword evidence="4" id="KW-1185">Reference proteome</keyword>
<evidence type="ECO:0000256" key="2">
    <source>
        <dbReference type="SAM" id="MobiDB-lite"/>
    </source>
</evidence>
<feature type="compositionally biased region" description="Low complexity" evidence="2">
    <location>
        <begin position="191"/>
        <end position="208"/>
    </location>
</feature>
<feature type="compositionally biased region" description="Low complexity" evidence="2">
    <location>
        <begin position="2030"/>
        <end position="2041"/>
    </location>
</feature>
<feature type="region of interest" description="Disordered" evidence="2">
    <location>
        <begin position="1061"/>
        <end position="1083"/>
    </location>
</feature>
<feature type="region of interest" description="Disordered" evidence="2">
    <location>
        <begin position="1308"/>
        <end position="1327"/>
    </location>
</feature>
<dbReference type="EMBL" id="LGRX02002893">
    <property type="protein sequence ID" value="KAK3283313.1"/>
    <property type="molecule type" value="Genomic_DNA"/>
</dbReference>
<feature type="compositionally biased region" description="Basic and acidic residues" evidence="2">
    <location>
        <begin position="1878"/>
        <end position="1892"/>
    </location>
</feature>
<feature type="compositionally biased region" description="Polar residues" evidence="2">
    <location>
        <begin position="2113"/>
        <end position="2122"/>
    </location>
</feature>
<feature type="compositionally biased region" description="Gly residues" evidence="2">
    <location>
        <begin position="302"/>
        <end position="312"/>
    </location>
</feature>
<proteinExistence type="predicted"/>
<feature type="compositionally biased region" description="Basic and acidic residues" evidence="2">
    <location>
        <begin position="1026"/>
        <end position="1041"/>
    </location>
</feature>
<feature type="compositionally biased region" description="Low complexity" evidence="2">
    <location>
        <begin position="1285"/>
        <end position="1299"/>
    </location>
</feature>
<dbReference type="Proteomes" id="UP001190700">
    <property type="component" value="Unassembled WGS sequence"/>
</dbReference>
<feature type="compositionally biased region" description="Low complexity" evidence="2">
    <location>
        <begin position="1996"/>
        <end position="2008"/>
    </location>
</feature>
<evidence type="ECO:0000256" key="1">
    <source>
        <dbReference type="ARBA" id="ARBA00022581"/>
    </source>
</evidence>
<feature type="region of interest" description="Disordered" evidence="2">
    <location>
        <begin position="590"/>
        <end position="742"/>
    </location>
</feature>
<feature type="compositionally biased region" description="Polar residues" evidence="2">
    <location>
        <begin position="374"/>
        <end position="385"/>
    </location>
</feature>
<feature type="compositionally biased region" description="Polar residues" evidence="2">
    <location>
        <begin position="113"/>
        <end position="125"/>
    </location>
</feature>
<feature type="compositionally biased region" description="Basic and acidic residues" evidence="2">
    <location>
        <begin position="1139"/>
        <end position="1161"/>
    </location>
</feature>
<gene>
    <name evidence="3" type="ORF">CYMTET_8984</name>
</gene>
<keyword evidence="1" id="KW-0945">Host-virus interaction</keyword>
<feature type="compositionally biased region" description="Low complexity" evidence="2">
    <location>
        <begin position="1229"/>
        <end position="1242"/>
    </location>
</feature>
<name>A0AAE0GSM6_9CHLO</name>
<feature type="region of interest" description="Disordered" evidence="2">
    <location>
        <begin position="191"/>
        <end position="229"/>
    </location>
</feature>
<feature type="compositionally biased region" description="Polar residues" evidence="2">
    <location>
        <begin position="2082"/>
        <end position="2095"/>
    </location>
</feature>
<feature type="region of interest" description="Disordered" evidence="2">
    <location>
        <begin position="474"/>
        <end position="502"/>
    </location>
</feature>
<sequence length="2122" mass="228151">MILVERHPGLAGLLRAEQHTSAPERHDTTEYALPIPPLMLGNLRERLGARDHSLLTLGAHTRDSQQGTASSNRRPSPSRRGSNDFQLNTASVEGAKSTLETAKARVARRSEAQDSTASARATSVNEAGAAEDGSSNTKLSSLLDGARKRPHSKQMREYLERMENLVTEIQQINGEGKKQRPKFSAVGASLASSASLSQTLRSSTTRCSPSTAAVPPDTKSTGPETGDGDLLVFETPRETVQEATTAIPASLSKEFLASPADWHLTPRRAQPRPAAHEETEEEKYAAPWLHLSPELALADKGVGGAASAGGGDQVPEGGAVPPAVALSEWPEHESPAESQPELRVNHSPSSPSGSRVWRLDSDVIGLAQLLPAGVSSNTSSPSNKTMLHDGTPAATPGVAGGRSEPPRQHSLAESTCMMASPLEPPSRSPDAGGAGCSPPLAASPLATAAAREKTQDQEAGCKERRLAFENMKKKLARQAPPSQQDDDLHPLEPVSQAPSIRMRANRRITRLTAPPDINLPPGTCKTALTAANNSVAPVYPNDADGDCDGRVQLLSPGRSPDRSPRVPEQVVIERILPVAVQTVQHFPHVAREPSAPPRGLELSEGPSMPEDLGVMGSPAKELPQQELPASPVRAHDGQAAWGKQAEIPGTPEDVLRKSESLASEDEMWSPEAFARGSVVLEPAGEGVGETATTTSRSFAGRPAAAGDKSGVGVATEPTEHTAGPSRWHAWNSEEGAGPVTGVQGRNVLDEAELDEEIRRQEVELSRLGMEGRGAAARYSRNKERNAELGVWGVGAGRPLHGGDERLDDEVTLDDKIRMQEMEVFGGEEELCPTSKGRELGNRQGWAKAVPNTAAVGPVGQDGCRGRKQPEAQAIGTQLKAEASGMRGTQHAETRGLSGAQQAGEEASSMRGTQHAETRGLSGAQQAGVEASSMRVEARNKGQVPFEMGNGQVTASFDVSTQQQTELYELSHRDGWQEAAQRRIEAWQEAAPCHMEDPQDAVPHNIEGREEAAPYASSRQPQPHSYEGSERAETEPYGSDRRQEAALYDKHRRQEAALIGAHAKHDGEAHSSRPPRASPFDAGVRPEAPYMQIRNQEAEAYELSKSAQRRAKQQGLPLGKDGQGSPPLKEIQRALSFHAWADEDPHAAPPARDYDHRIRDPPHSGPPEPPVHLYHVRQPQGPLVDSTDRFTVVDPQNQEDEEEQQERGSLQRSPGNHSRSGKQVQSSMDKNAIMLAKAAAIIKEQQRQRERKEKAARHQTVRKPESPGEMSYEDVAALLRGAGALSTAGSQSGSPSASPGKYPLQQAMRDGAEEALRSAPQDGPQSTGDAAIACAASYDSFISNLKQQRAQSVTGSECEDFNVIGEGTFGHRDVAEPLDLDEELGYVQTHEEGCTTSSHPAPSEAISEYRLAAALARKKTELQAVHRQQKALQNIKASCPHAPAWPMEADRRRRIKLLKGMVRKRAAVTIQRAVRQFLHPSQAEQDFHGFHAMCYQALEHSSISHINPIHSPSMSISDQHHHTQYLPYHVAPPGDEFPASLGWSVTSQMLTQQPQPGPPYQHYAALPSYQHYANYAASISSLPQYSIQSEGGPLLGPIGDTPVPNPEASASMHFPDHPNQPLYPVPHGAEFHVAMEARREEGGSPPWSQQSQGALAGSSIVARSPRKASPILQAGWRGSPGALYRHVVETSQRSGLLPPPQHVFDQYCGTISAALNGWFVRRRLRSRRGKALLIEVRDLEQLMQREGGAGKDEPFVARLAVQTGQRKQQLVALLNDPTPPGPAATEKTGGEKGAQRGAGGSGDEDHLVPNPSRPPRVSAATARRRSLMAQQAAQESRVEDPEAVDGVATDAPPAWWEVAEKSGQDVKKGRSTAASTRRSSLDDHRRASKRDHVAAPSGSSGSVGARQIPEGGRAGHAKGYTSDDAEGSGREEGTQEANTQRTYLKRRSRNLPISRKADFSNVKAQVDCHFRPSVGQGEQSVTSIAKPPDRRRDRASKAAVAPVTKAKATYDQVKSRVYGHLNSPPRDRAQSGSDSSPNGSPSMDYHTEVGAAPRQPPGEPRAAMGPRPAPPEAPPTVSPDCYTPSSRPAVVQSNAISERPVMERAATSAELLRTPQSSNQSKH</sequence>
<feature type="region of interest" description="Disordered" evidence="2">
    <location>
        <begin position="1284"/>
        <end position="1303"/>
    </location>
</feature>
<reference evidence="3 4" key="1">
    <citation type="journal article" date="2015" name="Genome Biol. Evol.">
        <title>Comparative Genomics of a Bacterivorous Green Alga Reveals Evolutionary Causalities and Consequences of Phago-Mixotrophic Mode of Nutrition.</title>
        <authorList>
            <person name="Burns J.A."/>
            <person name="Paasch A."/>
            <person name="Narechania A."/>
            <person name="Kim E."/>
        </authorList>
    </citation>
    <scope>NUCLEOTIDE SEQUENCE [LARGE SCALE GENOMIC DNA]</scope>
    <source>
        <strain evidence="3 4">PLY_AMNH</strain>
    </source>
</reference>
<feature type="compositionally biased region" description="Basic and acidic residues" evidence="2">
    <location>
        <begin position="1857"/>
        <end position="1867"/>
    </location>
</feature>
<feature type="region of interest" description="Disordered" evidence="2">
    <location>
        <begin position="58"/>
        <end position="154"/>
    </location>
</feature>
<dbReference type="PANTHER" id="PTHR13037:SF24">
    <property type="entry name" value="POLYCOMB PROTEIN PCL-RELATED"/>
    <property type="match status" value="1"/>
</dbReference>
<evidence type="ECO:0000313" key="4">
    <source>
        <dbReference type="Proteomes" id="UP001190700"/>
    </source>
</evidence>
<organism evidence="3 4">
    <name type="scientific">Cymbomonas tetramitiformis</name>
    <dbReference type="NCBI Taxonomy" id="36881"/>
    <lineage>
        <taxon>Eukaryota</taxon>
        <taxon>Viridiplantae</taxon>
        <taxon>Chlorophyta</taxon>
        <taxon>Pyramimonadophyceae</taxon>
        <taxon>Pyramimonadales</taxon>
        <taxon>Pyramimonadaceae</taxon>
        <taxon>Cymbomonas</taxon>
    </lineage>
</organism>